<evidence type="ECO:0000313" key="2">
    <source>
        <dbReference type="EMBL" id="USQ74939.1"/>
    </source>
</evidence>
<dbReference type="CDD" id="cd02440">
    <property type="entry name" value="AdoMet_MTases"/>
    <property type="match status" value="1"/>
</dbReference>
<dbReference type="Proteomes" id="UP001056535">
    <property type="component" value="Chromosome"/>
</dbReference>
<sequence>MSTSRTGSPTPADTTGAAAQYAVGPAESVDRRWATQGESVAASRHWWDAEADDYYEEHREVLGDAELMWGPEGIYESDLGLLGDVAGQDVLEFGAGAAQGSRWCARTGARAVATDISSAMLTRGRALDTDPQTGAPAYVQCDATRLPFGDTTFDIVFSAYGALPFVADSEGLLQEVARVLRPGGRLVFSVSHPIRWTLPDVPGEAGLTVRHSYFDRNAYVEADAAGAATYVEHHRTMGDRVREIVAAGLRLTDLVEPQWPEGATHEWGGWSRLRGRLVPGTAIFICRRDP</sequence>
<dbReference type="InterPro" id="IPR029063">
    <property type="entry name" value="SAM-dependent_MTases_sf"/>
</dbReference>
<dbReference type="RefSeq" id="WP_252619031.1">
    <property type="nucleotide sequence ID" value="NZ_CP099490.1"/>
</dbReference>
<evidence type="ECO:0000259" key="1">
    <source>
        <dbReference type="Pfam" id="PF08241"/>
    </source>
</evidence>
<keyword evidence="3" id="KW-1185">Reference proteome</keyword>
<dbReference type="GO" id="GO:0008168">
    <property type="term" value="F:methyltransferase activity"/>
    <property type="evidence" value="ECO:0007669"/>
    <property type="project" value="UniProtKB-KW"/>
</dbReference>
<dbReference type="Pfam" id="PF08241">
    <property type="entry name" value="Methyltransf_11"/>
    <property type="match status" value="1"/>
</dbReference>
<keyword evidence="2" id="KW-0489">Methyltransferase</keyword>
<keyword evidence="2" id="KW-0808">Transferase</keyword>
<dbReference type="GO" id="GO:0032259">
    <property type="term" value="P:methylation"/>
    <property type="evidence" value="ECO:0007669"/>
    <property type="project" value="UniProtKB-KW"/>
</dbReference>
<evidence type="ECO:0000313" key="3">
    <source>
        <dbReference type="Proteomes" id="UP001056535"/>
    </source>
</evidence>
<proteinExistence type="predicted"/>
<dbReference type="InterPro" id="IPR013216">
    <property type="entry name" value="Methyltransf_11"/>
</dbReference>
<name>A0ABY4YE67_9MICO</name>
<organism evidence="2 3">
    <name type="scientific">Ornithinimicrobium cryptoxanthini</name>
    <dbReference type="NCBI Taxonomy" id="2934161"/>
    <lineage>
        <taxon>Bacteria</taxon>
        <taxon>Bacillati</taxon>
        <taxon>Actinomycetota</taxon>
        <taxon>Actinomycetes</taxon>
        <taxon>Micrococcales</taxon>
        <taxon>Ornithinimicrobiaceae</taxon>
        <taxon>Ornithinimicrobium</taxon>
    </lineage>
</organism>
<dbReference type="EMBL" id="CP099490">
    <property type="protein sequence ID" value="USQ74939.1"/>
    <property type="molecule type" value="Genomic_DNA"/>
</dbReference>
<reference evidence="2" key="1">
    <citation type="submission" date="2022-06" db="EMBL/GenBank/DDBJ databases">
        <title>Ornithinimicrobium JY.X270.</title>
        <authorList>
            <person name="Huang Y."/>
        </authorList>
    </citation>
    <scope>NUCLEOTIDE SEQUENCE</scope>
    <source>
        <strain evidence="2">JY.X270</strain>
    </source>
</reference>
<dbReference type="PANTHER" id="PTHR43591">
    <property type="entry name" value="METHYLTRANSFERASE"/>
    <property type="match status" value="1"/>
</dbReference>
<feature type="domain" description="Methyltransferase type 11" evidence="1">
    <location>
        <begin position="91"/>
        <end position="188"/>
    </location>
</feature>
<accession>A0ABY4YE67</accession>
<dbReference type="PANTHER" id="PTHR43591:SF24">
    <property type="entry name" value="2-METHOXY-6-POLYPRENYL-1,4-BENZOQUINOL METHYLASE, MITOCHONDRIAL"/>
    <property type="match status" value="1"/>
</dbReference>
<protein>
    <submittedName>
        <fullName evidence="2">Class I SAM-dependent methyltransferase</fullName>
    </submittedName>
</protein>
<gene>
    <name evidence="2" type="ORF">NF557_09725</name>
</gene>
<dbReference type="SUPFAM" id="SSF53335">
    <property type="entry name" value="S-adenosyl-L-methionine-dependent methyltransferases"/>
    <property type="match status" value="1"/>
</dbReference>
<dbReference type="Gene3D" id="3.40.50.150">
    <property type="entry name" value="Vaccinia Virus protein VP39"/>
    <property type="match status" value="1"/>
</dbReference>